<evidence type="ECO:0000313" key="2">
    <source>
        <dbReference type="EMBL" id="KAK0393936.1"/>
    </source>
</evidence>
<feature type="transmembrane region" description="Helical" evidence="1">
    <location>
        <begin position="215"/>
        <end position="233"/>
    </location>
</feature>
<gene>
    <name evidence="2" type="ORF">QR680_000479</name>
</gene>
<keyword evidence="1" id="KW-0472">Membrane</keyword>
<name>A0AA39GUX7_9BILA</name>
<feature type="transmembrane region" description="Helical" evidence="1">
    <location>
        <begin position="172"/>
        <end position="195"/>
    </location>
</feature>
<comment type="caution">
    <text evidence="2">The sequence shown here is derived from an EMBL/GenBank/DDBJ whole genome shotgun (WGS) entry which is preliminary data.</text>
</comment>
<feature type="transmembrane region" description="Helical" evidence="1">
    <location>
        <begin position="245"/>
        <end position="269"/>
    </location>
</feature>
<dbReference type="AlphaFoldDB" id="A0AA39GUX7"/>
<keyword evidence="1" id="KW-1133">Transmembrane helix</keyword>
<feature type="transmembrane region" description="Helical" evidence="1">
    <location>
        <begin position="90"/>
        <end position="112"/>
    </location>
</feature>
<proteinExistence type="predicted"/>
<dbReference type="EMBL" id="JAUCMV010000005">
    <property type="protein sequence ID" value="KAK0393936.1"/>
    <property type="molecule type" value="Genomic_DNA"/>
</dbReference>
<reference evidence="2" key="1">
    <citation type="submission" date="2023-06" db="EMBL/GenBank/DDBJ databases">
        <title>Genomic analysis of the entomopathogenic nematode Steinernema hermaphroditum.</title>
        <authorList>
            <person name="Schwarz E.M."/>
            <person name="Heppert J.K."/>
            <person name="Baniya A."/>
            <person name="Schwartz H.T."/>
            <person name="Tan C.-H."/>
            <person name="Antoshechkin I."/>
            <person name="Sternberg P.W."/>
            <person name="Goodrich-Blair H."/>
            <person name="Dillman A.R."/>
        </authorList>
    </citation>
    <scope>NUCLEOTIDE SEQUENCE</scope>
    <source>
        <strain evidence="2">PS9179</strain>
        <tissue evidence="2">Whole animal</tissue>
    </source>
</reference>
<feature type="transmembrane region" description="Helical" evidence="1">
    <location>
        <begin position="57"/>
        <end position="78"/>
    </location>
</feature>
<feature type="transmembrane region" description="Helical" evidence="1">
    <location>
        <begin position="298"/>
        <end position="324"/>
    </location>
</feature>
<dbReference type="Proteomes" id="UP001175271">
    <property type="component" value="Unassembled WGS sequence"/>
</dbReference>
<keyword evidence="1" id="KW-0812">Transmembrane</keyword>
<sequence length="340" mass="38417">MEDPMSSNGSARHVDVVVKNGTYYNIKMVTYQAAFFKPLLVAAAVFLYYWFISSKGITYLIVLSSVDLIPPLFVIHALRTSKAAFLIPYMIYLIVNIMKNIAITTFSIYGLFNPDEYHNIFCSLYSCDPVYKSSEETVRIKAHAIVISPTHLQPPVFVPQQMFNGNPQWIRFLKVTVLLMAVFQATFFGAANVYVLGSSVAAPPSSHEQAAQGLFLIYSAAFEMLPAMFNYVALRKHNELYFTPFLIISYLQVLPGLAIALFTNFALVYPLNGFKQYQKFCETLLCDASDPQVMYATLKYACLLCVANTVVRLLAAAIVAELGYQIRLQKRRRYHLLFSK</sequence>
<evidence type="ECO:0000313" key="3">
    <source>
        <dbReference type="Proteomes" id="UP001175271"/>
    </source>
</evidence>
<evidence type="ECO:0000256" key="1">
    <source>
        <dbReference type="SAM" id="Phobius"/>
    </source>
</evidence>
<organism evidence="2 3">
    <name type="scientific">Steinernema hermaphroditum</name>
    <dbReference type="NCBI Taxonomy" id="289476"/>
    <lineage>
        <taxon>Eukaryota</taxon>
        <taxon>Metazoa</taxon>
        <taxon>Ecdysozoa</taxon>
        <taxon>Nematoda</taxon>
        <taxon>Chromadorea</taxon>
        <taxon>Rhabditida</taxon>
        <taxon>Tylenchina</taxon>
        <taxon>Panagrolaimomorpha</taxon>
        <taxon>Strongyloidoidea</taxon>
        <taxon>Steinernematidae</taxon>
        <taxon>Steinernema</taxon>
    </lineage>
</organism>
<keyword evidence="3" id="KW-1185">Reference proteome</keyword>
<accession>A0AA39GUX7</accession>
<feature type="transmembrane region" description="Helical" evidence="1">
    <location>
        <begin position="29"/>
        <end position="50"/>
    </location>
</feature>
<protein>
    <submittedName>
        <fullName evidence="2">Uncharacterized protein</fullName>
    </submittedName>
</protein>